<dbReference type="STRING" id="64571.A0A1Y2H644"/>
<dbReference type="OrthoDB" id="272077at2759"/>
<evidence type="ECO:0008006" key="4">
    <source>
        <dbReference type="Google" id="ProtNLM"/>
    </source>
</evidence>
<protein>
    <recommendedName>
        <fullName evidence="4">HCP-like protein</fullName>
    </recommendedName>
</protein>
<name>A0A1Y2H644_9FUNG</name>
<comment type="similarity">
    <text evidence="1">Belongs to the sel-1 family.</text>
</comment>
<dbReference type="Proteomes" id="UP000193648">
    <property type="component" value="Unassembled WGS sequence"/>
</dbReference>
<dbReference type="InterPro" id="IPR011990">
    <property type="entry name" value="TPR-like_helical_dom_sf"/>
</dbReference>
<reference evidence="2 3" key="1">
    <citation type="submission" date="2016-07" db="EMBL/GenBank/DDBJ databases">
        <title>Pervasive Adenine N6-methylation of Active Genes in Fungi.</title>
        <authorList>
            <consortium name="DOE Joint Genome Institute"/>
            <person name="Mondo S.J."/>
            <person name="Dannebaum R.O."/>
            <person name="Kuo R.C."/>
            <person name="Labutti K."/>
            <person name="Haridas S."/>
            <person name="Kuo A."/>
            <person name="Salamov A."/>
            <person name="Ahrendt S.R."/>
            <person name="Lipzen A."/>
            <person name="Sullivan W."/>
            <person name="Andreopoulos W.B."/>
            <person name="Clum A."/>
            <person name="Lindquist E."/>
            <person name="Daum C."/>
            <person name="Ramamoorthy G.K."/>
            <person name="Gryganskyi A."/>
            <person name="Culley D."/>
            <person name="Magnuson J.K."/>
            <person name="James T.Y."/>
            <person name="O'Malley M.A."/>
            <person name="Stajich J.E."/>
            <person name="Spatafora J.W."/>
            <person name="Visel A."/>
            <person name="Grigoriev I.V."/>
        </authorList>
    </citation>
    <scope>NUCLEOTIDE SEQUENCE [LARGE SCALE GENOMIC DNA]</scope>
    <source>
        <strain evidence="2 3">NRRL 3116</strain>
    </source>
</reference>
<evidence type="ECO:0000256" key="1">
    <source>
        <dbReference type="ARBA" id="ARBA00038101"/>
    </source>
</evidence>
<evidence type="ECO:0000313" key="3">
    <source>
        <dbReference type="Proteomes" id="UP000193648"/>
    </source>
</evidence>
<keyword evidence="3" id="KW-1185">Reference proteome</keyword>
<dbReference type="SUPFAM" id="SSF81901">
    <property type="entry name" value="HCP-like"/>
    <property type="match status" value="2"/>
</dbReference>
<dbReference type="InterPro" id="IPR050767">
    <property type="entry name" value="Sel1_AlgK"/>
</dbReference>
<dbReference type="RefSeq" id="XP_021886217.1">
    <property type="nucleotide sequence ID" value="XM_022029645.1"/>
</dbReference>
<sequence length="461" mass="51266">MVSDDSGEEKVQAFRLVSLDGSPIPGLDIQYIEPRYDRSTRQYVILWNDIVFSYKDAMHVKKGKVTLSCLTDDNLVYLEPLRIRAEPDIVLNVVISLQASYLREPYPDSTTAQRNEDSSTIELYEATLQSSVKKSNIDDRKSLKADGTASLTVTEAHSEDIPSYEESAELMAVPLSGEIQPGGISKGGSKDEANLRLILKDNGDPQDYSKAFDWYYTEANWGWSGARTNMGYMYYHGMGVQQSYSDAFDCYSTAAKKGNVQAQSNIGCLYEHGKGVEQDYSKAIEWYLKAANQGNAIAQINLGWMYFYGKGVEQDYSKAFDWCLKPANLGNASAQSSLGYMYLEAKGDSKDYSKATYWLLKAASQENTIAQSNLGYIHSRGKGVKQDYSKAFDWYLKAANLGNATAQSNLGYMYYHGVGVSQDHSKAYDWYLKAADQGCASAQRTIGSMYRIGKGTHVKAA</sequence>
<comment type="caution">
    <text evidence="2">The sequence shown here is derived from an EMBL/GenBank/DDBJ whole genome shotgun (WGS) entry which is preliminary data.</text>
</comment>
<dbReference type="PANTHER" id="PTHR11102">
    <property type="entry name" value="SEL-1-LIKE PROTEIN"/>
    <property type="match status" value="1"/>
</dbReference>
<dbReference type="InParanoid" id="A0A1Y2H644"/>
<dbReference type="GeneID" id="33571488"/>
<dbReference type="AlphaFoldDB" id="A0A1Y2H644"/>
<evidence type="ECO:0000313" key="2">
    <source>
        <dbReference type="EMBL" id="ORZ28532.1"/>
    </source>
</evidence>
<dbReference type="InterPro" id="IPR006597">
    <property type="entry name" value="Sel1-like"/>
</dbReference>
<accession>A0A1Y2H644</accession>
<gene>
    <name evidence="2" type="ORF">BCR41DRAFT_418595</name>
</gene>
<dbReference type="PANTHER" id="PTHR11102:SF160">
    <property type="entry name" value="ERAD-ASSOCIATED E3 UBIQUITIN-PROTEIN LIGASE COMPONENT HRD3"/>
    <property type="match status" value="1"/>
</dbReference>
<dbReference type="Pfam" id="PF08238">
    <property type="entry name" value="Sel1"/>
    <property type="match status" value="7"/>
</dbReference>
<proteinExistence type="inferred from homology"/>
<dbReference type="EMBL" id="MCFF01000002">
    <property type="protein sequence ID" value="ORZ28532.1"/>
    <property type="molecule type" value="Genomic_DNA"/>
</dbReference>
<dbReference type="SMART" id="SM00671">
    <property type="entry name" value="SEL1"/>
    <property type="match status" value="6"/>
</dbReference>
<organism evidence="2 3">
    <name type="scientific">Lobosporangium transversale</name>
    <dbReference type="NCBI Taxonomy" id="64571"/>
    <lineage>
        <taxon>Eukaryota</taxon>
        <taxon>Fungi</taxon>
        <taxon>Fungi incertae sedis</taxon>
        <taxon>Mucoromycota</taxon>
        <taxon>Mortierellomycotina</taxon>
        <taxon>Mortierellomycetes</taxon>
        <taxon>Mortierellales</taxon>
        <taxon>Mortierellaceae</taxon>
        <taxon>Lobosporangium</taxon>
    </lineage>
</organism>
<dbReference type="Gene3D" id="1.25.40.10">
    <property type="entry name" value="Tetratricopeptide repeat domain"/>
    <property type="match status" value="1"/>
</dbReference>